<dbReference type="STRING" id="1705394.SP60_06130"/>
<dbReference type="OrthoDB" id="9808025at2"/>
<evidence type="ECO:0000256" key="2">
    <source>
        <dbReference type="ARBA" id="ARBA00013855"/>
    </source>
</evidence>
<accession>A0A0M5LF19</accession>
<dbReference type="NCBIfam" id="TIGR00219">
    <property type="entry name" value="mreC"/>
    <property type="match status" value="1"/>
</dbReference>
<dbReference type="GO" id="GO:0005886">
    <property type="term" value="C:plasma membrane"/>
    <property type="evidence" value="ECO:0007669"/>
    <property type="project" value="TreeGrafter"/>
</dbReference>
<dbReference type="Gene3D" id="2.40.10.340">
    <property type="entry name" value="Rod shape-determining protein MreC, domain 1"/>
    <property type="match status" value="1"/>
</dbReference>
<dbReference type="EMBL" id="CP010552">
    <property type="protein sequence ID" value="ALE52816.1"/>
    <property type="molecule type" value="Genomic_DNA"/>
</dbReference>
<reference evidence="7 8" key="1">
    <citation type="journal article" date="2015" name="Genome Announc.">
        <title>Genome Sequence of 'Candidatus Thioglobus autotrophica' Strain EF1, a Chemoautotroph from the SUP05 Clade of Marine Gammaproteobacteria.</title>
        <authorList>
            <person name="Shah V."/>
            <person name="Morris R.M."/>
        </authorList>
    </citation>
    <scope>NUCLEOTIDE SEQUENCE [LARGE SCALE GENOMIC DNA]</scope>
    <source>
        <strain evidence="7 8">EF1</strain>
    </source>
</reference>
<dbReference type="PANTHER" id="PTHR34138">
    <property type="entry name" value="CELL SHAPE-DETERMINING PROTEIN MREC"/>
    <property type="match status" value="1"/>
</dbReference>
<dbReference type="InterPro" id="IPR007221">
    <property type="entry name" value="MreC"/>
</dbReference>
<name>A0A0M5LF19_9GAMM</name>
<keyword evidence="3" id="KW-0133">Cell shape</keyword>
<evidence type="ECO:0000313" key="7">
    <source>
        <dbReference type="EMBL" id="ALE52816.1"/>
    </source>
</evidence>
<evidence type="ECO:0000256" key="4">
    <source>
        <dbReference type="ARBA" id="ARBA00032089"/>
    </source>
</evidence>
<dbReference type="Proteomes" id="UP000058020">
    <property type="component" value="Chromosome"/>
</dbReference>
<organism evidence="7 8">
    <name type="scientific">Candidatus Thioglobus autotrophicus</name>
    <dbReference type="NCBI Taxonomy" id="1705394"/>
    <lineage>
        <taxon>Bacteria</taxon>
        <taxon>Pseudomonadati</taxon>
        <taxon>Pseudomonadota</taxon>
        <taxon>Gammaproteobacteria</taxon>
        <taxon>Candidatus Pseudothioglobaceae</taxon>
        <taxon>Candidatus Thioglobus</taxon>
    </lineage>
</organism>
<dbReference type="InterPro" id="IPR042177">
    <property type="entry name" value="Cell/Rod_1"/>
</dbReference>
<gene>
    <name evidence="7" type="ORF">SP60_06130</name>
</gene>
<dbReference type="Gene3D" id="2.40.10.350">
    <property type="entry name" value="Rod shape-determining protein MreC, domain 2"/>
    <property type="match status" value="1"/>
</dbReference>
<dbReference type="InterPro" id="IPR042175">
    <property type="entry name" value="Cell/Rod_MreC_2"/>
</dbReference>
<dbReference type="PIRSF" id="PIRSF038471">
    <property type="entry name" value="MreC"/>
    <property type="match status" value="1"/>
</dbReference>
<comment type="similarity">
    <text evidence="1">Belongs to the MreC family.</text>
</comment>
<feature type="coiled-coil region" evidence="5">
    <location>
        <begin position="54"/>
        <end position="81"/>
    </location>
</feature>
<evidence type="ECO:0000256" key="5">
    <source>
        <dbReference type="SAM" id="Coils"/>
    </source>
</evidence>
<dbReference type="InterPro" id="IPR055342">
    <property type="entry name" value="MreC_beta-barrel_core"/>
</dbReference>
<dbReference type="GO" id="GO:0008360">
    <property type="term" value="P:regulation of cell shape"/>
    <property type="evidence" value="ECO:0007669"/>
    <property type="project" value="UniProtKB-KW"/>
</dbReference>
<evidence type="ECO:0000256" key="3">
    <source>
        <dbReference type="ARBA" id="ARBA00022960"/>
    </source>
</evidence>
<evidence type="ECO:0000259" key="6">
    <source>
        <dbReference type="Pfam" id="PF04085"/>
    </source>
</evidence>
<dbReference type="RefSeq" id="WP_053951785.1">
    <property type="nucleotide sequence ID" value="NZ_CP010552.1"/>
</dbReference>
<evidence type="ECO:0000256" key="1">
    <source>
        <dbReference type="ARBA" id="ARBA00009369"/>
    </source>
</evidence>
<sequence length="265" mass="29774">MNFLKIFTPITIAIFLIIFDYKFSYLNNLRQSVATLISPIYMVVSLPEKLYTWINEQGTSKEQLLNDNQSLNNELLKLKVKLQHRDALALENKKLNTLLESSYGLQQASFTVARIESVSRSRLKKQIVINKGGNDNLKVGQVALGANGVLGQITQTTSTNASILIVSDPTQYIPIKNVRNGVQGMSQGIAEDKHQLLVRFIEPESDIKIDDIFVSSALGSKFPNGYPVGRVTDVEQRKNESFMHVTLEPMQQIYDLEFVIILDAL</sequence>
<proteinExistence type="inferred from homology"/>
<protein>
    <recommendedName>
        <fullName evidence="2">Cell shape-determining protein MreC</fullName>
    </recommendedName>
    <alternativeName>
        <fullName evidence="4">Cell shape protein MreC</fullName>
    </alternativeName>
</protein>
<feature type="domain" description="Rod shape-determining protein MreC beta-barrel core" evidence="6">
    <location>
        <begin position="118"/>
        <end position="262"/>
    </location>
</feature>
<dbReference type="KEGG" id="tho:SP60_06130"/>
<keyword evidence="5" id="KW-0175">Coiled coil</keyword>
<keyword evidence="8" id="KW-1185">Reference proteome</keyword>
<dbReference type="Pfam" id="PF04085">
    <property type="entry name" value="MreC"/>
    <property type="match status" value="1"/>
</dbReference>
<evidence type="ECO:0000313" key="8">
    <source>
        <dbReference type="Proteomes" id="UP000058020"/>
    </source>
</evidence>
<dbReference type="AlphaFoldDB" id="A0A0M5LF19"/>
<dbReference type="PANTHER" id="PTHR34138:SF1">
    <property type="entry name" value="CELL SHAPE-DETERMINING PROTEIN MREC"/>
    <property type="match status" value="1"/>
</dbReference>